<keyword evidence="2" id="KW-1185">Reference proteome</keyword>
<proteinExistence type="predicted"/>
<protein>
    <submittedName>
        <fullName evidence="1">Uncharacterized protein</fullName>
    </submittedName>
</protein>
<feature type="non-terminal residue" evidence="1">
    <location>
        <position position="1"/>
    </location>
</feature>
<dbReference type="AlphaFoldDB" id="A0A9P6MDM0"/>
<name>A0A9P6MDM0_9FUNG</name>
<sequence>APEILDSDTSTVEATTEDDVILDMSLATGLGHLAGLKKLRFLCIANIQGHKIGYQELEWMRGNWAALRDLRGVRNQKIVEWVYDHWPE</sequence>
<dbReference type="EMBL" id="JAAAHW010001758">
    <property type="protein sequence ID" value="KAF9993729.1"/>
    <property type="molecule type" value="Genomic_DNA"/>
</dbReference>
<dbReference type="OrthoDB" id="2391952at2759"/>
<comment type="caution">
    <text evidence="1">The sequence shown here is derived from an EMBL/GenBank/DDBJ whole genome shotgun (WGS) entry which is preliminary data.</text>
</comment>
<dbReference type="Proteomes" id="UP000749646">
    <property type="component" value="Unassembled WGS sequence"/>
</dbReference>
<organism evidence="1 2">
    <name type="scientific">Modicella reniformis</name>
    <dbReference type="NCBI Taxonomy" id="1440133"/>
    <lineage>
        <taxon>Eukaryota</taxon>
        <taxon>Fungi</taxon>
        <taxon>Fungi incertae sedis</taxon>
        <taxon>Mucoromycota</taxon>
        <taxon>Mortierellomycotina</taxon>
        <taxon>Mortierellomycetes</taxon>
        <taxon>Mortierellales</taxon>
        <taxon>Mortierellaceae</taxon>
        <taxon>Modicella</taxon>
    </lineage>
</organism>
<feature type="non-terminal residue" evidence="1">
    <location>
        <position position="88"/>
    </location>
</feature>
<evidence type="ECO:0000313" key="1">
    <source>
        <dbReference type="EMBL" id="KAF9993729.1"/>
    </source>
</evidence>
<gene>
    <name evidence="1" type="ORF">BGZ65_010714</name>
</gene>
<evidence type="ECO:0000313" key="2">
    <source>
        <dbReference type="Proteomes" id="UP000749646"/>
    </source>
</evidence>
<reference evidence="1" key="1">
    <citation type="journal article" date="2020" name="Fungal Divers.">
        <title>Resolving the Mortierellaceae phylogeny through synthesis of multi-gene phylogenetics and phylogenomics.</title>
        <authorList>
            <person name="Vandepol N."/>
            <person name="Liber J."/>
            <person name="Desiro A."/>
            <person name="Na H."/>
            <person name="Kennedy M."/>
            <person name="Barry K."/>
            <person name="Grigoriev I.V."/>
            <person name="Miller A.N."/>
            <person name="O'Donnell K."/>
            <person name="Stajich J.E."/>
            <person name="Bonito G."/>
        </authorList>
    </citation>
    <scope>NUCLEOTIDE SEQUENCE</scope>
    <source>
        <strain evidence="1">MES-2147</strain>
    </source>
</reference>
<accession>A0A9P6MDM0</accession>